<feature type="transmembrane region" description="Helical" evidence="7">
    <location>
        <begin position="203"/>
        <end position="223"/>
    </location>
</feature>
<keyword evidence="4 7" id="KW-0812">Transmembrane</keyword>
<name>A0ABP7D7N5_9MICC</name>
<evidence type="ECO:0000259" key="8">
    <source>
        <dbReference type="PROSITE" id="PS50928"/>
    </source>
</evidence>
<sequence length="344" mass="36232">MNAGDGANARDDAAKAAVRDLRRLKAKRIALGVLKPLGVFVPVLLIATFVTFLLRHISGLSPAHVKLGENATPELVQQVEHEWGLDRPFVIQYLDWFGGILRGDFGESWWNGTSVTEILASRAVISLSVAGLALVIGVVGGFVLGTLAALYPQSFLDRAITAVATFISVLPPFVVGVALIAIFAVTLQWLPAAGYVSIEDGGLGLWLSHILLPAVALSLDTVADVARQMRVGLISAYRENYVTGAIVRGLSGPRIFFVHVLRNGIGPTLTVIGMKFPNLLGGAVVTEAIFGLSGFGQYAADSALRGDVPAVQGALVVSIILVVVFNVAVNIVLNRVTPAAARGV</sequence>
<evidence type="ECO:0000256" key="7">
    <source>
        <dbReference type="RuleBase" id="RU363032"/>
    </source>
</evidence>
<dbReference type="SUPFAM" id="SSF161098">
    <property type="entry name" value="MetI-like"/>
    <property type="match status" value="1"/>
</dbReference>
<dbReference type="PROSITE" id="PS50928">
    <property type="entry name" value="ABC_TM1"/>
    <property type="match status" value="1"/>
</dbReference>
<keyword evidence="6 7" id="KW-0472">Membrane</keyword>
<reference evidence="10" key="1">
    <citation type="journal article" date="2019" name="Int. J. Syst. Evol. Microbiol.">
        <title>The Global Catalogue of Microorganisms (GCM) 10K type strain sequencing project: providing services to taxonomists for standard genome sequencing and annotation.</title>
        <authorList>
            <consortium name="The Broad Institute Genomics Platform"/>
            <consortium name="The Broad Institute Genome Sequencing Center for Infectious Disease"/>
            <person name="Wu L."/>
            <person name="Ma J."/>
        </authorList>
    </citation>
    <scope>NUCLEOTIDE SEQUENCE [LARGE SCALE GENOMIC DNA]</scope>
    <source>
        <strain evidence="10">JCM 30742</strain>
    </source>
</reference>
<keyword evidence="5 7" id="KW-1133">Transmembrane helix</keyword>
<protein>
    <submittedName>
        <fullName evidence="9">ABC transporter permease</fullName>
    </submittedName>
</protein>
<dbReference type="CDD" id="cd06261">
    <property type="entry name" value="TM_PBP2"/>
    <property type="match status" value="1"/>
</dbReference>
<gene>
    <name evidence="9" type="ORF">GCM10023081_42760</name>
</gene>
<evidence type="ECO:0000256" key="5">
    <source>
        <dbReference type="ARBA" id="ARBA00022989"/>
    </source>
</evidence>
<feature type="transmembrane region" description="Helical" evidence="7">
    <location>
        <begin position="311"/>
        <end position="333"/>
    </location>
</feature>
<keyword evidence="3" id="KW-1003">Cell membrane</keyword>
<keyword evidence="2 7" id="KW-0813">Transport</keyword>
<feature type="transmembrane region" description="Helical" evidence="7">
    <location>
        <begin position="163"/>
        <end position="191"/>
    </location>
</feature>
<dbReference type="PANTHER" id="PTHR43163:SF3">
    <property type="entry name" value="PEPTIDE ABC TRANSPORTER PERMEASE PROTEIN"/>
    <property type="match status" value="1"/>
</dbReference>
<evidence type="ECO:0000256" key="3">
    <source>
        <dbReference type="ARBA" id="ARBA00022475"/>
    </source>
</evidence>
<evidence type="ECO:0000256" key="4">
    <source>
        <dbReference type="ARBA" id="ARBA00022692"/>
    </source>
</evidence>
<dbReference type="InterPro" id="IPR035906">
    <property type="entry name" value="MetI-like_sf"/>
</dbReference>
<comment type="caution">
    <text evidence="9">The sequence shown here is derived from an EMBL/GenBank/DDBJ whole genome shotgun (WGS) entry which is preliminary data.</text>
</comment>
<comment type="similarity">
    <text evidence="7">Belongs to the binding-protein-dependent transport system permease family.</text>
</comment>
<dbReference type="InterPro" id="IPR045621">
    <property type="entry name" value="BPD_transp_1_N"/>
</dbReference>
<organism evidence="9 10">
    <name type="scientific">Arthrobacter ginkgonis</name>
    <dbReference type="NCBI Taxonomy" id="1630594"/>
    <lineage>
        <taxon>Bacteria</taxon>
        <taxon>Bacillati</taxon>
        <taxon>Actinomycetota</taxon>
        <taxon>Actinomycetes</taxon>
        <taxon>Micrococcales</taxon>
        <taxon>Micrococcaceae</taxon>
        <taxon>Arthrobacter</taxon>
    </lineage>
</organism>
<feature type="domain" description="ABC transmembrane type-1" evidence="8">
    <location>
        <begin position="123"/>
        <end position="333"/>
    </location>
</feature>
<dbReference type="InterPro" id="IPR000515">
    <property type="entry name" value="MetI-like"/>
</dbReference>
<dbReference type="Pfam" id="PF19300">
    <property type="entry name" value="BPD_transp_1_N"/>
    <property type="match status" value="1"/>
</dbReference>
<evidence type="ECO:0000256" key="6">
    <source>
        <dbReference type="ARBA" id="ARBA00023136"/>
    </source>
</evidence>
<comment type="subcellular location">
    <subcellularLocation>
        <location evidence="1 7">Cell membrane</location>
        <topology evidence="1 7">Multi-pass membrane protein</topology>
    </subcellularLocation>
</comment>
<evidence type="ECO:0000313" key="10">
    <source>
        <dbReference type="Proteomes" id="UP001500752"/>
    </source>
</evidence>
<feature type="transmembrane region" description="Helical" evidence="7">
    <location>
        <begin position="29"/>
        <end position="54"/>
    </location>
</feature>
<feature type="transmembrane region" description="Helical" evidence="7">
    <location>
        <begin position="123"/>
        <end position="151"/>
    </location>
</feature>
<dbReference type="Gene3D" id="1.10.3720.10">
    <property type="entry name" value="MetI-like"/>
    <property type="match status" value="1"/>
</dbReference>
<evidence type="ECO:0000313" key="9">
    <source>
        <dbReference type="EMBL" id="GAA3701783.1"/>
    </source>
</evidence>
<dbReference type="RefSeq" id="WP_345154109.1">
    <property type="nucleotide sequence ID" value="NZ_BAABEO010000034.1"/>
</dbReference>
<dbReference type="EMBL" id="BAABEO010000034">
    <property type="protein sequence ID" value="GAA3701783.1"/>
    <property type="molecule type" value="Genomic_DNA"/>
</dbReference>
<feature type="transmembrane region" description="Helical" evidence="7">
    <location>
        <begin position="279"/>
        <end position="299"/>
    </location>
</feature>
<evidence type="ECO:0000256" key="1">
    <source>
        <dbReference type="ARBA" id="ARBA00004651"/>
    </source>
</evidence>
<proteinExistence type="inferred from homology"/>
<dbReference type="Proteomes" id="UP001500752">
    <property type="component" value="Unassembled WGS sequence"/>
</dbReference>
<dbReference type="Pfam" id="PF00528">
    <property type="entry name" value="BPD_transp_1"/>
    <property type="match status" value="1"/>
</dbReference>
<evidence type="ECO:0000256" key="2">
    <source>
        <dbReference type="ARBA" id="ARBA00022448"/>
    </source>
</evidence>
<keyword evidence="10" id="KW-1185">Reference proteome</keyword>
<accession>A0ABP7D7N5</accession>
<dbReference type="PANTHER" id="PTHR43163">
    <property type="entry name" value="DIPEPTIDE TRANSPORT SYSTEM PERMEASE PROTEIN DPPB-RELATED"/>
    <property type="match status" value="1"/>
</dbReference>